<comment type="similarity">
    <text evidence="1">In the C-terminal section; belongs to the class-I pyridoxal-phosphate-dependent aminotransferase family.</text>
</comment>
<feature type="domain" description="HTH gntR-type" evidence="7">
    <location>
        <begin position="3"/>
        <end position="71"/>
    </location>
</feature>
<evidence type="ECO:0000256" key="4">
    <source>
        <dbReference type="ARBA" id="ARBA00023125"/>
    </source>
</evidence>
<dbReference type="SUPFAM" id="SSF53383">
    <property type="entry name" value="PLP-dependent transferases"/>
    <property type="match status" value="1"/>
</dbReference>
<evidence type="ECO:0000313" key="8">
    <source>
        <dbReference type="EMBL" id="MEL0612299.1"/>
    </source>
</evidence>
<keyword evidence="3" id="KW-0805">Transcription regulation</keyword>
<dbReference type="InterPro" id="IPR015424">
    <property type="entry name" value="PyrdxlP-dep_Trfase"/>
</dbReference>
<dbReference type="PANTHER" id="PTHR46577:SF2">
    <property type="entry name" value="TRANSCRIPTIONAL REGULATORY PROTEIN"/>
    <property type="match status" value="1"/>
</dbReference>
<dbReference type="InterPro" id="IPR036388">
    <property type="entry name" value="WH-like_DNA-bd_sf"/>
</dbReference>
<dbReference type="PANTHER" id="PTHR46577">
    <property type="entry name" value="HTH-TYPE TRANSCRIPTIONAL REGULATORY PROTEIN GABR"/>
    <property type="match status" value="1"/>
</dbReference>
<dbReference type="Gene3D" id="3.40.640.10">
    <property type="entry name" value="Type I PLP-dependent aspartate aminotransferase-like (Major domain)"/>
    <property type="match status" value="1"/>
</dbReference>
<name>A0ABU9G3X5_9GAMM</name>
<dbReference type="InterPro" id="IPR051446">
    <property type="entry name" value="HTH_trans_reg/aminotransferase"/>
</dbReference>
<protein>
    <submittedName>
        <fullName evidence="8">GntR family transcriptional regulator</fullName>
    </submittedName>
</protein>
<keyword evidence="4" id="KW-0238">DNA-binding</keyword>
<organism evidence="8 9">
    <name type="scientific">Marinomonas arenicola</name>
    <dbReference type="NCBI Taxonomy" id="569601"/>
    <lineage>
        <taxon>Bacteria</taxon>
        <taxon>Pseudomonadati</taxon>
        <taxon>Pseudomonadota</taxon>
        <taxon>Gammaproteobacteria</taxon>
        <taxon>Oceanospirillales</taxon>
        <taxon>Oceanospirillaceae</taxon>
        <taxon>Marinomonas</taxon>
    </lineage>
</organism>
<dbReference type="InterPro" id="IPR000524">
    <property type="entry name" value="Tscrpt_reg_HTH_GntR"/>
</dbReference>
<dbReference type="EMBL" id="JBAKAR010000002">
    <property type="protein sequence ID" value="MEL0612299.1"/>
    <property type="molecule type" value="Genomic_DNA"/>
</dbReference>
<dbReference type="SMART" id="SM00345">
    <property type="entry name" value="HTH_GNTR"/>
    <property type="match status" value="1"/>
</dbReference>
<feature type="compositionally biased region" description="Basic and acidic residues" evidence="6">
    <location>
        <begin position="462"/>
        <end position="474"/>
    </location>
</feature>
<feature type="region of interest" description="Disordered" evidence="6">
    <location>
        <begin position="450"/>
        <end position="505"/>
    </location>
</feature>
<dbReference type="Proteomes" id="UP001379949">
    <property type="component" value="Unassembled WGS sequence"/>
</dbReference>
<evidence type="ECO:0000256" key="2">
    <source>
        <dbReference type="ARBA" id="ARBA00022898"/>
    </source>
</evidence>
<evidence type="ECO:0000256" key="1">
    <source>
        <dbReference type="ARBA" id="ARBA00005384"/>
    </source>
</evidence>
<dbReference type="Pfam" id="PF00392">
    <property type="entry name" value="GntR"/>
    <property type="match status" value="1"/>
</dbReference>
<evidence type="ECO:0000256" key="5">
    <source>
        <dbReference type="ARBA" id="ARBA00023163"/>
    </source>
</evidence>
<evidence type="ECO:0000256" key="3">
    <source>
        <dbReference type="ARBA" id="ARBA00023015"/>
    </source>
</evidence>
<keyword evidence="5" id="KW-0804">Transcription</keyword>
<dbReference type="InterPro" id="IPR036390">
    <property type="entry name" value="WH_DNA-bd_sf"/>
</dbReference>
<dbReference type="SUPFAM" id="SSF46785">
    <property type="entry name" value="Winged helix' DNA-binding domain"/>
    <property type="match status" value="1"/>
</dbReference>
<dbReference type="CDD" id="cd07377">
    <property type="entry name" value="WHTH_GntR"/>
    <property type="match status" value="1"/>
</dbReference>
<keyword evidence="2" id="KW-0663">Pyridoxal phosphate</keyword>
<dbReference type="PROSITE" id="PS50949">
    <property type="entry name" value="HTH_GNTR"/>
    <property type="match status" value="1"/>
</dbReference>
<dbReference type="InterPro" id="IPR015421">
    <property type="entry name" value="PyrdxlP-dep_Trfase_major"/>
</dbReference>
<feature type="compositionally biased region" description="Basic and acidic residues" evidence="6">
    <location>
        <begin position="484"/>
        <end position="496"/>
    </location>
</feature>
<accession>A0ABU9G3X5</accession>
<evidence type="ECO:0000259" key="7">
    <source>
        <dbReference type="PROSITE" id="PS50949"/>
    </source>
</evidence>
<gene>
    <name evidence="8" type="ORF">V6242_04020</name>
</gene>
<evidence type="ECO:0000313" key="9">
    <source>
        <dbReference type="Proteomes" id="UP001379949"/>
    </source>
</evidence>
<comment type="caution">
    <text evidence="8">The sequence shown here is derived from an EMBL/GenBank/DDBJ whole genome shotgun (WGS) entry which is preliminary data.</text>
</comment>
<feature type="compositionally biased region" description="Polar residues" evidence="6">
    <location>
        <begin position="451"/>
        <end position="461"/>
    </location>
</feature>
<dbReference type="Gene3D" id="1.10.10.10">
    <property type="entry name" value="Winged helix-like DNA-binding domain superfamily/Winged helix DNA-binding domain"/>
    <property type="match status" value="1"/>
</dbReference>
<reference evidence="8 9" key="1">
    <citation type="submission" date="2024-02" db="EMBL/GenBank/DDBJ databases">
        <title>Bacteria isolated from the canopy kelp, Nereocystis luetkeana.</title>
        <authorList>
            <person name="Pfister C.A."/>
            <person name="Younker I.T."/>
            <person name="Light S.H."/>
        </authorList>
    </citation>
    <scope>NUCLEOTIDE SEQUENCE [LARGE SCALE GENOMIC DNA]</scope>
    <source>
        <strain evidence="8 9">TI.4.07</strain>
    </source>
</reference>
<dbReference type="RefSeq" id="WP_341563501.1">
    <property type="nucleotide sequence ID" value="NZ_JBAKAQ010000002.1"/>
</dbReference>
<proteinExistence type="inferred from homology"/>
<sequence length="514" mass="56439">MADFLYKGVVDWFLDQVSQEAIAPGDRMPSLRALAKQLSLSLNTVIHGYEILTEEGWIESRPKSGYFVCHRSDIKPALLLAGEALRKLTPVGSKAAWSCLAHRGALVDQSDAFLASSVRSEEVDIPVLGKGHLTVRETVSEHLKGLGIKNHASQLWLGHSPLTMLTQSIQTLTQRDDTVLVITPCDPRLSSTLQSLGRQVISIAAGDRGVDLDLVVRCLQENEIKLLILPGQFAFPAGLAISNLSLRRWVAIIDELKLPTIEWDLCSHLAHRAGSLMTYKSLDSSDHIVYIGGVETKGVNRSAGWCLPGRHQSVLEGAFLSVDMALSDAQQHALSEALLSTGKRSLVRRARQVWANSERIKAHLETHLQGQVSFAASKGGIGLWMKLKAPLNQQDMTALLANYRHVIVPGQLISDEPEADHWMAINVTLDDIEPLAKKLAERLSLKAKSGPETNLTNTADSAKSEPLDRPEKAIKSTPLTDSEPVDKKEDRKHHDASTNPLYNPMLDLINHDFG</sequence>
<keyword evidence="9" id="KW-1185">Reference proteome</keyword>
<evidence type="ECO:0000256" key="6">
    <source>
        <dbReference type="SAM" id="MobiDB-lite"/>
    </source>
</evidence>